<proteinExistence type="predicted"/>
<organism evidence="1 2">
    <name type="scientific">Hyalomma asiaticum</name>
    <name type="common">Tick</name>
    <dbReference type="NCBI Taxonomy" id="266040"/>
    <lineage>
        <taxon>Eukaryota</taxon>
        <taxon>Metazoa</taxon>
        <taxon>Ecdysozoa</taxon>
        <taxon>Arthropoda</taxon>
        <taxon>Chelicerata</taxon>
        <taxon>Arachnida</taxon>
        <taxon>Acari</taxon>
        <taxon>Parasitiformes</taxon>
        <taxon>Ixodida</taxon>
        <taxon>Ixodoidea</taxon>
        <taxon>Ixodidae</taxon>
        <taxon>Hyalomminae</taxon>
        <taxon>Hyalomma</taxon>
    </lineage>
</organism>
<comment type="caution">
    <text evidence="1">The sequence shown here is derived from an EMBL/GenBank/DDBJ whole genome shotgun (WGS) entry which is preliminary data.</text>
</comment>
<evidence type="ECO:0000313" key="1">
    <source>
        <dbReference type="EMBL" id="KAH6942243.1"/>
    </source>
</evidence>
<dbReference type="Proteomes" id="UP000821845">
    <property type="component" value="Chromosome 10"/>
</dbReference>
<protein>
    <submittedName>
        <fullName evidence="1">Uncharacterized protein</fullName>
    </submittedName>
</protein>
<name>A0ACB7T7Y9_HYAAI</name>
<keyword evidence="2" id="KW-1185">Reference proteome</keyword>
<dbReference type="EMBL" id="CM023490">
    <property type="protein sequence ID" value="KAH6942243.1"/>
    <property type="molecule type" value="Genomic_DNA"/>
</dbReference>
<accession>A0ACB7T7Y9</accession>
<evidence type="ECO:0000313" key="2">
    <source>
        <dbReference type="Proteomes" id="UP000821845"/>
    </source>
</evidence>
<reference evidence="1" key="1">
    <citation type="submission" date="2020-05" db="EMBL/GenBank/DDBJ databases">
        <title>Large-scale comparative analyses of tick genomes elucidate their genetic diversity and vector capacities.</title>
        <authorList>
            <person name="Jia N."/>
            <person name="Wang J."/>
            <person name="Shi W."/>
            <person name="Du L."/>
            <person name="Sun Y."/>
            <person name="Zhan W."/>
            <person name="Jiang J."/>
            <person name="Wang Q."/>
            <person name="Zhang B."/>
            <person name="Ji P."/>
            <person name="Sakyi L.B."/>
            <person name="Cui X."/>
            <person name="Yuan T."/>
            <person name="Jiang B."/>
            <person name="Yang W."/>
            <person name="Lam T.T.-Y."/>
            <person name="Chang Q."/>
            <person name="Ding S."/>
            <person name="Wang X."/>
            <person name="Zhu J."/>
            <person name="Ruan X."/>
            <person name="Zhao L."/>
            <person name="Wei J."/>
            <person name="Que T."/>
            <person name="Du C."/>
            <person name="Cheng J."/>
            <person name="Dai P."/>
            <person name="Han X."/>
            <person name="Huang E."/>
            <person name="Gao Y."/>
            <person name="Liu J."/>
            <person name="Shao H."/>
            <person name="Ye R."/>
            <person name="Li L."/>
            <person name="Wei W."/>
            <person name="Wang X."/>
            <person name="Wang C."/>
            <person name="Yang T."/>
            <person name="Huo Q."/>
            <person name="Li W."/>
            <person name="Guo W."/>
            <person name="Chen H."/>
            <person name="Zhou L."/>
            <person name="Ni X."/>
            <person name="Tian J."/>
            <person name="Zhou Y."/>
            <person name="Sheng Y."/>
            <person name="Liu T."/>
            <person name="Pan Y."/>
            <person name="Xia L."/>
            <person name="Li J."/>
            <person name="Zhao F."/>
            <person name="Cao W."/>
        </authorList>
    </citation>
    <scope>NUCLEOTIDE SEQUENCE</scope>
    <source>
        <strain evidence="1">Hyas-2018</strain>
    </source>
</reference>
<gene>
    <name evidence="1" type="ORF">HPB50_002063</name>
</gene>
<sequence length="97" mass="10018">MARHLVVCLLSVSMASVVTSSALGTSVWSRQRFRVWPGSWIIEPAAAATASRVVVGVVDTTGVEPGASRDPLGVVEPETNVDAMADSTHLGAARGTS</sequence>